<gene>
    <name evidence="7" type="ORF">ACFOW7_05760</name>
</gene>
<dbReference type="InterPro" id="IPR050109">
    <property type="entry name" value="HTH-type_TetR-like_transc_reg"/>
</dbReference>
<dbReference type="Gene3D" id="1.10.357.10">
    <property type="entry name" value="Tetracycline Repressor, domain 2"/>
    <property type="match status" value="1"/>
</dbReference>
<evidence type="ECO:0000256" key="5">
    <source>
        <dbReference type="PROSITE-ProRule" id="PRU00335"/>
    </source>
</evidence>
<dbReference type="Pfam" id="PF17939">
    <property type="entry name" value="TetR_C_30"/>
    <property type="match status" value="1"/>
</dbReference>
<dbReference type="InterPro" id="IPR023772">
    <property type="entry name" value="DNA-bd_HTH_TetR-type_CS"/>
</dbReference>
<dbReference type="PANTHER" id="PTHR30055:SF235">
    <property type="entry name" value="TRANSCRIPTIONAL REGULATORY PROTEIN"/>
    <property type="match status" value="1"/>
</dbReference>
<reference evidence="8" key="1">
    <citation type="journal article" date="2019" name="Int. J. Syst. Evol. Microbiol.">
        <title>The Global Catalogue of Microorganisms (GCM) 10K type strain sequencing project: providing services to taxonomists for standard genome sequencing and annotation.</title>
        <authorList>
            <consortium name="The Broad Institute Genomics Platform"/>
            <consortium name="The Broad Institute Genome Sequencing Center for Infectious Disease"/>
            <person name="Wu L."/>
            <person name="Ma J."/>
        </authorList>
    </citation>
    <scope>NUCLEOTIDE SEQUENCE [LARGE SCALE GENOMIC DNA]</scope>
    <source>
        <strain evidence="8">LMG 29894</strain>
    </source>
</reference>
<keyword evidence="2" id="KW-0805">Transcription regulation</keyword>
<keyword evidence="1" id="KW-0678">Repressor</keyword>
<dbReference type="PROSITE" id="PS01081">
    <property type="entry name" value="HTH_TETR_1"/>
    <property type="match status" value="1"/>
</dbReference>
<dbReference type="Proteomes" id="UP001595791">
    <property type="component" value="Unassembled WGS sequence"/>
</dbReference>
<evidence type="ECO:0000313" key="7">
    <source>
        <dbReference type="EMBL" id="MFC4158866.1"/>
    </source>
</evidence>
<proteinExistence type="predicted"/>
<dbReference type="InterPro" id="IPR041586">
    <property type="entry name" value="PsrA_TetR_C"/>
</dbReference>
<evidence type="ECO:0000256" key="2">
    <source>
        <dbReference type="ARBA" id="ARBA00023015"/>
    </source>
</evidence>
<evidence type="ECO:0000259" key="6">
    <source>
        <dbReference type="PROSITE" id="PS50977"/>
    </source>
</evidence>
<evidence type="ECO:0000313" key="8">
    <source>
        <dbReference type="Proteomes" id="UP001595791"/>
    </source>
</evidence>
<keyword evidence="3 5" id="KW-0238">DNA-binding</keyword>
<evidence type="ECO:0000256" key="1">
    <source>
        <dbReference type="ARBA" id="ARBA00022491"/>
    </source>
</evidence>
<dbReference type="InterPro" id="IPR001647">
    <property type="entry name" value="HTH_TetR"/>
</dbReference>
<feature type="DNA-binding region" description="H-T-H motif" evidence="5">
    <location>
        <begin position="33"/>
        <end position="52"/>
    </location>
</feature>
<dbReference type="SUPFAM" id="SSF46689">
    <property type="entry name" value="Homeodomain-like"/>
    <property type="match status" value="1"/>
</dbReference>
<evidence type="ECO:0000256" key="4">
    <source>
        <dbReference type="ARBA" id="ARBA00023163"/>
    </source>
</evidence>
<name>A0ABV8MPV3_9NEIS</name>
<dbReference type="InterPro" id="IPR036271">
    <property type="entry name" value="Tet_transcr_reg_TetR-rel_C_sf"/>
</dbReference>
<feature type="domain" description="HTH tetR-type" evidence="6">
    <location>
        <begin position="10"/>
        <end position="70"/>
    </location>
</feature>
<comment type="caution">
    <text evidence="7">The sequence shown here is derived from an EMBL/GenBank/DDBJ whole genome shotgun (WGS) entry which is preliminary data.</text>
</comment>
<dbReference type="RefSeq" id="WP_378162004.1">
    <property type="nucleotide sequence ID" value="NZ_JBHSBU010000001.1"/>
</dbReference>
<dbReference type="InterPro" id="IPR009057">
    <property type="entry name" value="Homeodomain-like_sf"/>
</dbReference>
<sequence length="222" mass="24212">MNGTGETKQFDTATRILDAAEVLFVEHGFEATSMRMITQRAEVNLAAVNYHFGSKDALFQGVFTRRLTPLNELAVSNLDQLERAAAGKPLAVEAIVGAFMGAALEIAHDPKRGGVIFVRLLSRTFIEPHPVLKETLPRHYAELVGRYASAFGRALPQLGEAELQWRINFAFGVIFNAFAGNNILRLFSQDVVINARDPRLIATYLVPFVVAGLTAPSGAQSA</sequence>
<protein>
    <submittedName>
        <fullName evidence="7">TetR/AcrR family transcriptional regulator</fullName>
    </submittedName>
</protein>
<dbReference type="SUPFAM" id="SSF48498">
    <property type="entry name" value="Tetracyclin repressor-like, C-terminal domain"/>
    <property type="match status" value="1"/>
</dbReference>
<keyword evidence="8" id="KW-1185">Reference proteome</keyword>
<dbReference type="PROSITE" id="PS50977">
    <property type="entry name" value="HTH_TETR_2"/>
    <property type="match status" value="1"/>
</dbReference>
<evidence type="ECO:0000256" key="3">
    <source>
        <dbReference type="ARBA" id="ARBA00023125"/>
    </source>
</evidence>
<organism evidence="7 8">
    <name type="scientific">Chitinimonas lacunae</name>
    <dbReference type="NCBI Taxonomy" id="1963018"/>
    <lineage>
        <taxon>Bacteria</taxon>
        <taxon>Pseudomonadati</taxon>
        <taxon>Pseudomonadota</taxon>
        <taxon>Betaproteobacteria</taxon>
        <taxon>Neisseriales</taxon>
        <taxon>Chitinibacteraceae</taxon>
        <taxon>Chitinimonas</taxon>
    </lineage>
</organism>
<dbReference type="PANTHER" id="PTHR30055">
    <property type="entry name" value="HTH-TYPE TRANSCRIPTIONAL REGULATOR RUTR"/>
    <property type="match status" value="1"/>
</dbReference>
<dbReference type="EMBL" id="JBHSBU010000001">
    <property type="protein sequence ID" value="MFC4158866.1"/>
    <property type="molecule type" value="Genomic_DNA"/>
</dbReference>
<dbReference type="Pfam" id="PF00440">
    <property type="entry name" value="TetR_N"/>
    <property type="match status" value="1"/>
</dbReference>
<dbReference type="PRINTS" id="PR00455">
    <property type="entry name" value="HTHTETR"/>
</dbReference>
<accession>A0ABV8MPV3</accession>
<keyword evidence="4" id="KW-0804">Transcription</keyword>